<feature type="transmembrane region" description="Helical" evidence="7">
    <location>
        <begin position="32"/>
        <end position="55"/>
    </location>
</feature>
<feature type="transmembrane region" description="Helical" evidence="7">
    <location>
        <begin position="213"/>
        <end position="234"/>
    </location>
</feature>
<evidence type="ECO:0000256" key="7">
    <source>
        <dbReference type="SAM" id="Phobius"/>
    </source>
</evidence>
<keyword evidence="9" id="KW-1185">Reference proteome</keyword>
<reference evidence="8 9" key="1">
    <citation type="submission" date="2020-12" db="EMBL/GenBank/DDBJ databases">
        <title>Metabolic potential, ecology and presence of endohyphal bacteria is reflected in genomic diversity of Mucoromycotina.</title>
        <authorList>
            <person name="Muszewska A."/>
            <person name="Okrasinska A."/>
            <person name="Steczkiewicz K."/>
            <person name="Drgas O."/>
            <person name="Orlowska M."/>
            <person name="Perlinska-Lenart U."/>
            <person name="Aleksandrzak-Piekarczyk T."/>
            <person name="Szatraj K."/>
            <person name="Zielenkiewicz U."/>
            <person name="Pilsyk S."/>
            <person name="Malc E."/>
            <person name="Mieczkowski P."/>
            <person name="Kruszewska J.S."/>
            <person name="Biernat P."/>
            <person name="Pawlowska J."/>
        </authorList>
    </citation>
    <scope>NUCLEOTIDE SEQUENCE [LARGE SCALE GENOMIC DNA]</scope>
    <source>
        <strain evidence="8 9">CBS 142.35</strain>
    </source>
</reference>
<evidence type="ECO:0000256" key="4">
    <source>
        <dbReference type="ARBA" id="ARBA00022976"/>
    </source>
</evidence>
<dbReference type="OrthoDB" id="6507463at2759"/>
<feature type="transmembrane region" description="Helical" evidence="7">
    <location>
        <begin position="183"/>
        <end position="201"/>
    </location>
</feature>
<accession>A0A8H7VUT2</accession>
<evidence type="ECO:0000313" key="9">
    <source>
        <dbReference type="Proteomes" id="UP000646827"/>
    </source>
</evidence>
<dbReference type="InterPro" id="IPR009294">
    <property type="entry name" value="Aph-1"/>
</dbReference>
<keyword evidence="6 7" id="KW-0472">Membrane</keyword>
<feature type="transmembrane region" description="Helical" evidence="7">
    <location>
        <begin position="6"/>
        <end position="25"/>
    </location>
</feature>
<evidence type="ECO:0000256" key="1">
    <source>
        <dbReference type="ARBA" id="ARBA00004141"/>
    </source>
</evidence>
<evidence type="ECO:0000256" key="6">
    <source>
        <dbReference type="ARBA" id="ARBA00023136"/>
    </source>
</evidence>
<dbReference type="Proteomes" id="UP000646827">
    <property type="component" value="Unassembled WGS sequence"/>
</dbReference>
<keyword evidence="5 7" id="KW-1133">Transmembrane helix</keyword>
<dbReference type="AlphaFoldDB" id="A0A8H7VUT2"/>
<evidence type="ECO:0008006" key="10">
    <source>
        <dbReference type="Google" id="ProtNLM"/>
    </source>
</evidence>
<comment type="similarity">
    <text evidence="2">Belongs to the APH-1 family.</text>
</comment>
<evidence type="ECO:0000256" key="3">
    <source>
        <dbReference type="ARBA" id="ARBA00022692"/>
    </source>
</evidence>
<dbReference type="PANTHER" id="PTHR12889">
    <property type="entry name" value="GAMMA-SECRETASE SUBUNIT APH-1"/>
    <property type="match status" value="1"/>
</dbReference>
<evidence type="ECO:0000313" key="8">
    <source>
        <dbReference type="EMBL" id="KAG2227889.1"/>
    </source>
</evidence>
<keyword evidence="4" id="KW-0914">Notch signaling pathway</keyword>
<comment type="subcellular location">
    <subcellularLocation>
        <location evidence="1">Membrane</location>
        <topology evidence="1">Multi-pass membrane protein</topology>
    </subcellularLocation>
</comment>
<dbReference type="GO" id="GO:0016485">
    <property type="term" value="P:protein processing"/>
    <property type="evidence" value="ECO:0007669"/>
    <property type="project" value="InterPro"/>
</dbReference>
<organism evidence="8 9">
    <name type="scientific">Circinella minor</name>
    <dbReference type="NCBI Taxonomy" id="1195481"/>
    <lineage>
        <taxon>Eukaryota</taxon>
        <taxon>Fungi</taxon>
        <taxon>Fungi incertae sedis</taxon>
        <taxon>Mucoromycota</taxon>
        <taxon>Mucoromycotina</taxon>
        <taxon>Mucoromycetes</taxon>
        <taxon>Mucorales</taxon>
        <taxon>Lichtheimiaceae</taxon>
        <taxon>Circinella</taxon>
    </lineage>
</organism>
<evidence type="ECO:0000256" key="2">
    <source>
        <dbReference type="ARBA" id="ARBA00005577"/>
    </source>
</evidence>
<keyword evidence="3 7" id="KW-0812">Transmembrane</keyword>
<feature type="transmembrane region" description="Helical" evidence="7">
    <location>
        <begin position="148"/>
        <end position="171"/>
    </location>
</feature>
<feature type="transmembrane region" description="Helical" evidence="7">
    <location>
        <begin position="106"/>
        <end position="128"/>
    </location>
</feature>
<evidence type="ECO:0000256" key="5">
    <source>
        <dbReference type="ARBA" id="ARBA00022989"/>
    </source>
</evidence>
<dbReference type="Pfam" id="PF06105">
    <property type="entry name" value="Aph-1"/>
    <property type="match status" value="1"/>
</dbReference>
<sequence>MSLVTFFGCLLVAYGPILSIFFLYIGQNAQYVLLMVSSAFFCLIALLISSVIWYFAKAAQSIHPASIAYSITVQEIFRWFFFLLLRHSEAGLNVVSANPQSPFNQSTFSFVTGYGYALTTTLVSYISLLVESIGPGVIMCPSCPQATTFFISAVTTTLFSLLHIIWMMIAFEGFSNIRKPAGAARVIWVIVSHFGASYATLLNGSETIKYGCVYAIIVCVVILSISISLVAYSLKSRFKLAHISHPHSS</sequence>
<dbReference type="EMBL" id="JAEPRB010000004">
    <property type="protein sequence ID" value="KAG2227889.1"/>
    <property type="molecule type" value="Genomic_DNA"/>
</dbReference>
<gene>
    <name evidence="8" type="ORF">INT45_002127</name>
</gene>
<comment type="caution">
    <text evidence="8">The sequence shown here is derived from an EMBL/GenBank/DDBJ whole genome shotgun (WGS) entry which is preliminary data.</text>
</comment>
<proteinExistence type="inferred from homology"/>
<dbReference type="GO" id="GO:0016020">
    <property type="term" value="C:membrane"/>
    <property type="evidence" value="ECO:0007669"/>
    <property type="project" value="UniProtKB-SubCell"/>
</dbReference>
<name>A0A8H7VUT2_9FUNG</name>
<protein>
    <recommendedName>
        <fullName evidence="10">Gamma-secretase subunit Aph-1</fullName>
    </recommendedName>
</protein>